<dbReference type="PANTHER" id="PTHR43150">
    <property type="entry name" value="HYPERKINETIC, ISOFORM M"/>
    <property type="match status" value="1"/>
</dbReference>
<dbReference type="OrthoDB" id="1720422at2759"/>
<dbReference type="SUPFAM" id="SSF51430">
    <property type="entry name" value="NAD(P)-linked oxidoreductase"/>
    <property type="match status" value="1"/>
</dbReference>
<reference evidence="3 4" key="1">
    <citation type="submission" date="2016-04" db="EMBL/GenBank/DDBJ databases">
        <title>A degradative enzymes factory behind the ericoid mycorrhizal symbiosis.</title>
        <authorList>
            <consortium name="DOE Joint Genome Institute"/>
            <person name="Martino E."/>
            <person name="Morin E."/>
            <person name="Grelet G."/>
            <person name="Kuo A."/>
            <person name="Kohler A."/>
            <person name="Daghino S."/>
            <person name="Barry K."/>
            <person name="Choi C."/>
            <person name="Cichocki N."/>
            <person name="Clum A."/>
            <person name="Copeland A."/>
            <person name="Hainaut M."/>
            <person name="Haridas S."/>
            <person name="Labutti K."/>
            <person name="Lindquist E."/>
            <person name="Lipzen A."/>
            <person name="Khouja H.-R."/>
            <person name="Murat C."/>
            <person name="Ohm R."/>
            <person name="Olson A."/>
            <person name="Spatafora J."/>
            <person name="Veneault-Fourrey C."/>
            <person name="Henrissat B."/>
            <person name="Grigoriev I."/>
            <person name="Martin F."/>
            <person name="Perotto S."/>
        </authorList>
    </citation>
    <scope>NUCLEOTIDE SEQUENCE [LARGE SCALE GENOMIC DNA]</scope>
    <source>
        <strain evidence="3 4">F</strain>
    </source>
</reference>
<dbReference type="InterPro" id="IPR036812">
    <property type="entry name" value="NAD(P)_OxRdtase_dom_sf"/>
</dbReference>
<sequence length="145" mass="16241">MVFYWGTSEWPADEITEACGIAKELRMVAAVAEQPLYNIFLIIRNSRESFKDFIRAASSFSESKDKFAKFMRENYGNKEWKENVSEVAKLKNDNGSSVITGASRSEQIVVNIKSSGLLKSVTSKTMDDIGQVMSNTLAQDPARQD</sequence>
<organism evidence="3 4">
    <name type="scientific">Hyaloscypha variabilis (strain UAMH 11265 / GT02V1 / F)</name>
    <name type="common">Meliniomyces variabilis</name>
    <dbReference type="NCBI Taxonomy" id="1149755"/>
    <lineage>
        <taxon>Eukaryota</taxon>
        <taxon>Fungi</taxon>
        <taxon>Dikarya</taxon>
        <taxon>Ascomycota</taxon>
        <taxon>Pezizomycotina</taxon>
        <taxon>Leotiomycetes</taxon>
        <taxon>Helotiales</taxon>
        <taxon>Hyaloscyphaceae</taxon>
        <taxon>Hyaloscypha</taxon>
        <taxon>Hyaloscypha variabilis</taxon>
    </lineage>
</organism>
<evidence type="ECO:0000313" key="3">
    <source>
        <dbReference type="EMBL" id="PMD47995.1"/>
    </source>
</evidence>
<name>A0A2J6SB65_HYAVF</name>
<dbReference type="AlphaFoldDB" id="A0A2J6SB65"/>
<proteinExistence type="predicted"/>
<keyword evidence="4" id="KW-1185">Reference proteome</keyword>
<keyword evidence="1" id="KW-0521">NADP</keyword>
<dbReference type="InterPro" id="IPR005399">
    <property type="entry name" value="K_chnl_volt-dep_bsu_KCNAB-rel"/>
</dbReference>
<evidence type="ECO:0000313" key="4">
    <source>
        <dbReference type="Proteomes" id="UP000235786"/>
    </source>
</evidence>
<keyword evidence="2" id="KW-0560">Oxidoreductase</keyword>
<gene>
    <name evidence="3" type="ORF">L207DRAFT_523334</name>
</gene>
<protein>
    <submittedName>
        <fullName evidence="3">Uncharacterized protein</fullName>
    </submittedName>
</protein>
<evidence type="ECO:0000256" key="2">
    <source>
        <dbReference type="ARBA" id="ARBA00023002"/>
    </source>
</evidence>
<accession>A0A2J6SB65</accession>
<dbReference type="GO" id="GO:0016491">
    <property type="term" value="F:oxidoreductase activity"/>
    <property type="evidence" value="ECO:0007669"/>
    <property type="project" value="UniProtKB-KW"/>
</dbReference>
<dbReference type="PANTHER" id="PTHR43150:SF6">
    <property type="entry name" value="VIC POTASSIUM ION CHANNEL, BETA SUBUNIT (EUROFUNG)"/>
    <property type="match status" value="1"/>
</dbReference>
<dbReference type="EMBL" id="KZ613938">
    <property type="protein sequence ID" value="PMD47995.1"/>
    <property type="molecule type" value="Genomic_DNA"/>
</dbReference>
<dbReference type="Proteomes" id="UP000235786">
    <property type="component" value="Unassembled WGS sequence"/>
</dbReference>
<evidence type="ECO:0000256" key="1">
    <source>
        <dbReference type="ARBA" id="ARBA00022857"/>
    </source>
</evidence>
<dbReference type="Gene3D" id="3.20.20.100">
    <property type="entry name" value="NADP-dependent oxidoreductase domain"/>
    <property type="match status" value="1"/>
</dbReference>